<keyword evidence="2" id="KW-1185">Reference proteome</keyword>
<evidence type="ECO:0000313" key="2">
    <source>
        <dbReference type="Proteomes" id="UP000194236"/>
    </source>
</evidence>
<accession>A0A1Y3BA06</accession>
<dbReference type="OrthoDB" id="6431085at2759"/>
<dbReference type="EMBL" id="MUJZ01036042">
    <property type="protein sequence ID" value="OTF76733.1"/>
    <property type="molecule type" value="Genomic_DNA"/>
</dbReference>
<protein>
    <submittedName>
        <fullName evidence="1">Uncharacterized protein</fullName>
    </submittedName>
</protein>
<comment type="caution">
    <text evidence="1">The sequence shown here is derived from an EMBL/GenBank/DDBJ whole genome shotgun (WGS) entry which is preliminary data.</text>
</comment>
<sequence>MIAPVNGKCFLKRNCSEISLKSCKQPRTVIDVQLECVPIMMTAIQYKHLLDWSLSFQTQKTLWRYRKWRPMIINTTVKSGNQQEQDDEEDASIRYEFKPKTWWHFAVNANLEDYRQRRQRFNWHFILQRARDIIGYHNAYLSFLIYPESFSRDLQKLYSGVQILY</sequence>
<name>A0A1Y3BA06_EURMA</name>
<proteinExistence type="predicted"/>
<evidence type="ECO:0000313" key="1">
    <source>
        <dbReference type="EMBL" id="OTF76733.1"/>
    </source>
</evidence>
<reference evidence="1 2" key="1">
    <citation type="submission" date="2017-03" db="EMBL/GenBank/DDBJ databases">
        <title>Genome Survey of Euroglyphus maynei.</title>
        <authorList>
            <person name="Arlian L.G."/>
            <person name="Morgan M.S."/>
            <person name="Rider S.D."/>
        </authorList>
    </citation>
    <scope>NUCLEOTIDE SEQUENCE [LARGE SCALE GENOMIC DNA]</scope>
    <source>
        <strain evidence="1">Arlian Lab</strain>
        <tissue evidence="1">Whole body</tissue>
    </source>
</reference>
<gene>
    <name evidence="1" type="ORF">BLA29_011881</name>
</gene>
<dbReference type="AlphaFoldDB" id="A0A1Y3BA06"/>
<organism evidence="1 2">
    <name type="scientific">Euroglyphus maynei</name>
    <name type="common">Mayne's house dust mite</name>
    <dbReference type="NCBI Taxonomy" id="6958"/>
    <lineage>
        <taxon>Eukaryota</taxon>
        <taxon>Metazoa</taxon>
        <taxon>Ecdysozoa</taxon>
        <taxon>Arthropoda</taxon>
        <taxon>Chelicerata</taxon>
        <taxon>Arachnida</taxon>
        <taxon>Acari</taxon>
        <taxon>Acariformes</taxon>
        <taxon>Sarcoptiformes</taxon>
        <taxon>Astigmata</taxon>
        <taxon>Psoroptidia</taxon>
        <taxon>Analgoidea</taxon>
        <taxon>Pyroglyphidae</taxon>
        <taxon>Pyroglyphinae</taxon>
        <taxon>Euroglyphus</taxon>
    </lineage>
</organism>
<dbReference type="Proteomes" id="UP000194236">
    <property type="component" value="Unassembled WGS sequence"/>
</dbReference>